<dbReference type="InterPro" id="IPR010982">
    <property type="entry name" value="Lambda_DNA-bd_dom_sf"/>
</dbReference>
<evidence type="ECO:0000259" key="4">
    <source>
        <dbReference type="PROSITE" id="PS50932"/>
    </source>
</evidence>
<dbReference type="SMART" id="SM00354">
    <property type="entry name" value="HTH_LACI"/>
    <property type="match status" value="1"/>
</dbReference>
<dbReference type="RefSeq" id="WP_208256354.1">
    <property type="nucleotide sequence ID" value="NZ_JAGEOJ010000006.1"/>
</dbReference>
<dbReference type="SUPFAM" id="SSF47413">
    <property type="entry name" value="lambda repressor-like DNA-binding domains"/>
    <property type="match status" value="1"/>
</dbReference>
<dbReference type="SUPFAM" id="SSF53822">
    <property type="entry name" value="Periplasmic binding protein-like I"/>
    <property type="match status" value="1"/>
</dbReference>
<reference evidence="5" key="1">
    <citation type="submission" date="2021-03" db="EMBL/GenBank/DDBJ databases">
        <authorList>
            <person name="Kanchanasin P."/>
            <person name="Saeng-In P."/>
            <person name="Phongsopitanun W."/>
            <person name="Yuki M."/>
            <person name="Kudo T."/>
            <person name="Ohkuma M."/>
            <person name="Tanasupawat S."/>
        </authorList>
    </citation>
    <scope>NUCLEOTIDE SEQUENCE</scope>
    <source>
        <strain evidence="5">GKU 128</strain>
    </source>
</reference>
<dbReference type="Pfam" id="PF13377">
    <property type="entry name" value="Peripla_BP_3"/>
    <property type="match status" value="1"/>
</dbReference>
<dbReference type="PROSITE" id="PS50932">
    <property type="entry name" value="HTH_LACI_2"/>
    <property type="match status" value="1"/>
</dbReference>
<dbReference type="CDD" id="cd01392">
    <property type="entry name" value="HTH_LacI"/>
    <property type="match status" value="1"/>
</dbReference>
<evidence type="ECO:0000256" key="1">
    <source>
        <dbReference type="ARBA" id="ARBA00023015"/>
    </source>
</evidence>
<proteinExistence type="predicted"/>
<dbReference type="AlphaFoldDB" id="A0A939PA76"/>
<evidence type="ECO:0000256" key="3">
    <source>
        <dbReference type="ARBA" id="ARBA00023163"/>
    </source>
</evidence>
<sequence>MAARQRRVTSVDVAREAGVSPATVSYVLNRVTRQRISEETRRKVMAAVDKLGYTPSAAARDLRRGRSDIVLLLLKGIPLGFTAIELVEELTDALGRHELTLVTRLERDRPLTEMWRELTPAAVIFFTEVSEEDRAQLSTAGAHIVHNWPDANGQDPITAGQVEIGRLQAVHLAANGHRRLGYLGPDDARMRDFAGPRLEGVRQACAERGLTPPDVREMPFGSAAAVRIARTWQAAGITGVCAFNDEYAFTFLAGMRAAGLAAPDDLAVVGVDDIPLAQLAAPPLTTVRQDMRIVAATLTHQVLRGLGLSDGRALSTEASILVVRDSA</sequence>
<dbReference type="GO" id="GO:0000976">
    <property type="term" value="F:transcription cis-regulatory region binding"/>
    <property type="evidence" value="ECO:0007669"/>
    <property type="project" value="TreeGrafter"/>
</dbReference>
<comment type="caution">
    <text evidence="5">The sequence shown here is derived from an EMBL/GenBank/DDBJ whole genome shotgun (WGS) entry which is preliminary data.</text>
</comment>
<keyword evidence="3" id="KW-0804">Transcription</keyword>
<evidence type="ECO:0000256" key="2">
    <source>
        <dbReference type="ARBA" id="ARBA00023125"/>
    </source>
</evidence>
<keyword evidence="6" id="KW-1185">Reference proteome</keyword>
<keyword evidence="2 5" id="KW-0238">DNA-binding</keyword>
<gene>
    <name evidence="5" type="ORF">J4573_16445</name>
</gene>
<dbReference type="Pfam" id="PF00356">
    <property type="entry name" value="LacI"/>
    <property type="match status" value="1"/>
</dbReference>
<dbReference type="InterPro" id="IPR028082">
    <property type="entry name" value="Peripla_BP_I"/>
</dbReference>
<feature type="domain" description="HTH lacI-type" evidence="4">
    <location>
        <begin position="8"/>
        <end position="64"/>
    </location>
</feature>
<dbReference type="InterPro" id="IPR046335">
    <property type="entry name" value="LacI/GalR-like_sensor"/>
</dbReference>
<dbReference type="PANTHER" id="PTHR30146">
    <property type="entry name" value="LACI-RELATED TRANSCRIPTIONAL REPRESSOR"/>
    <property type="match status" value="1"/>
</dbReference>
<dbReference type="Gene3D" id="3.40.50.2300">
    <property type="match status" value="2"/>
</dbReference>
<organism evidence="5 6">
    <name type="scientific">Actinomadura barringtoniae</name>
    <dbReference type="NCBI Taxonomy" id="1427535"/>
    <lineage>
        <taxon>Bacteria</taxon>
        <taxon>Bacillati</taxon>
        <taxon>Actinomycetota</taxon>
        <taxon>Actinomycetes</taxon>
        <taxon>Streptosporangiales</taxon>
        <taxon>Thermomonosporaceae</taxon>
        <taxon>Actinomadura</taxon>
    </lineage>
</organism>
<dbReference type="GO" id="GO:0003700">
    <property type="term" value="F:DNA-binding transcription factor activity"/>
    <property type="evidence" value="ECO:0007669"/>
    <property type="project" value="TreeGrafter"/>
</dbReference>
<evidence type="ECO:0000313" key="6">
    <source>
        <dbReference type="Proteomes" id="UP000669179"/>
    </source>
</evidence>
<keyword evidence="1" id="KW-0805">Transcription regulation</keyword>
<dbReference type="PANTHER" id="PTHR30146:SF153">
    <property type="entry name" value="LACTOSE OPERON REPRESSOR"/>
    <property type="match status" value="1"/>
</dbReference>
<dbReference type="InterPro" id="IPR000843">
    <property type="entry name" value="HTH_LacI"/>
</dbReference>
<dbReference type="Gene3D" id="1.10.260.40">
    <property type="entry name" value="lambda repressor-like DNA-binding domains"/>
    <property type="match status" value="1"/>
</dbReference>
<accession>A0A939PA76</accession>
<dbReference type="CDD" id="cd06267">
    <property type="entry name" value="PBP1_LacI_sugar_binding-like"/>
    <property type="match status" value="1"/>
</dbReference>
<protein>
    <submittedName>
        <fullName evidence="5">LacI family DNA-binding transcriptional regulator</fullName>
    </submittedName>
</protein>
<evidence type="ECO:0000313" key="5">
    <source>
        <dbReference type="EMBL" id="MBO2448693.1"/>
    </source>
</evidence>
<dbReference type="Proteomes" id="UP000669179">
    <property type="component" value="Unassembled WGS sequence"/>
</dbReference>
<dbReference type="EMBL" id="JAGEOJ010000006">
    <property type="protein sequence ID" value="MBO2448693.1"/>
    <property type="molecule type" value="Genomic_DNA"/>
</dbReference>
<name>A0A939PA76_9ACTN</name>